<dbReference type="InterPro" id="IPR011051">
    <property type="entry name" value="RmlC_Cupin_sf"/>
</dbReference>
<dbReference type="GO" id="GO:0046872">
    <property type="term" value="F:metal ion binding"/>
    <property type="evidence" value="ECO:0007669"/>
    <property type="project" value="UniProtKB-KW"/>
</dbReference>
<organism evidence="3 4">
    <name type="scientific">Candidatus Raymondbacteria bacterium RIFOXYD12_FULL_49_13</name>
    <dbReference type="NCBI Taxonomy" id="1817890"/>
    <lineage>
        <taxon>Bacteria</taxon>
        <taxon>Raymondiibacteriota</taxon>
    </lineage>
</organism>
<protein>
    <recommendedName>
        <fullName evidence="5">Mannose-6-phosphate isomerase</fullName>
    </recommendedName>
</protein>
<name>A0A1F7FBC5_UNCRA</name>
<gene>
    <name evidence="3" type="ORF">A2519_04630</name>
</gene>
<dbReference type="Proteomes" id="UP000179243">
    <property type="component" value="Unassembled WGS sequence"/>
</dbReference>
<comment type="caution">
    <text evidence="3">The sequence shown here is derived from an EMBL/GenBank/DDBJ whole genome shotgun (WGS) entry which is preliminary data.</text>
</comment>
<dbReference type="InterPro" id="IPR051804">
    <property type="entry name" value="Carb_Metab_Reg_Kinase/Isom"/>
</dbReference>
<evidence type="ECO:0000256" key="2">
    <source>
        <dbReference type="ARBA" id="ARBA00022833"/>
    </source>
</evidence>
<dbReference type="InterPro" id="IPR014710">
    <property type="entry name" value="RmlC-like_jellyroll"/>
</dbReference>
<evidence type="ECO:0000256" key="1">
    <source>
        <dbReference type="ARBA" id="ARBA00022723"/>
    </source>
</evidence>
<dbReference type="AlphaFoldDB" id="A0A1F7FBC5"/>
<dbReference type="SUPFAM" id="SSF51182">
    <property type="entry name" value="RmlC-like cupins"/>
    <property type="match status" value="1"/>
</dbReference>
<keyword evidence="1" id="KW-0479">Metal-binding</keyword>
<evidence type="ECO:0008006" key="5">
    <source>
        <dbReference type="Google" id="ProtNLM"/>
    </source>
</evidence>
<dbReference type="CDD" id="cd07010">
    <property type="entry name" value="cupin_PMI_type_I_N_bac"/>
    <property type="match status" value="1"/>
</dbReference>
<sequence length="367" mass="41396">MKLDTPMLLKENRVWRIYQGGRCIDELRRKTSLADGFFPEDWVGSVTHAVNRGREHLKNEGLSTIVLREGNSAYDMVFADLLKDKTVALDFFGEKHVAAFGPSPEILVKLLDSKIRLPLQTHPDRDFAKKHLNAKYGKTECWIVLGGREIDNEKPHVYFGFKDNVTKNDFDSWFKAQDVSAMLNALNKIYVTPGDVFSIPANIIHAVGPGVFLAEIQEPSDLVFHFDRKGPCWDLDDYQTHMNLGGQRMLDTLDYSIQGKNILETYQTRFDPTAAREGVQKVLPGFMSSYFNCNYVTAYNLPRDASSFMMCIVYQGAGKIVSKGDTLVVHQGDTFLVPFSAVSVRYESDSTVSPLRIVEALPPEIPQ</sequence>
<keyword evidence="2" id="KW-0862">Zinc</keyword>
<evidence type="ECO:0000313" key="4">
    <source>
        <dbReference type="Proteomes" id="UP000179243"/>
    </source>
</evidence>
<dbReference type="Gene3D" id="2.60.120.10">
    <property type="entry name" value="Jelly Rolls"/>
    <property type="match status" value="2"/>
</dbReference>
<proteinExistence type="predicted"/>
<dbReference type="PANTHER" id="PTHR42742">
    <property type="entry name" value="TRANSCRIPTIONAL REPRESSOR MPRA"/>
    <property type="match status" value="1"/>
</dbReference>
<dbReference type="EMBL" id="MFYX01000078">
    <property type="protein sequence ID" value="OGK03980.1"/>
    <property type="molecule type" value="Genomic_DNA"/>
</dbReference>
<dbReference type="PANTHER" id="PTHR42742:SF3">
    <property type="entry name" value="FRUCTOKINASE"/>
    <property type="match status" value="1"/>
</dbReference>
<evidence type="ECO:0000313" key="3">
    <source>
        <dbReference type="EMBL" id="OGK03980.1"/>
    </source>
</evidence>
<reference evidence="3 4" key="1">
    <citation type="journal article" date="2016" name="Nat. Commun.">
        <title>Thousands of microbial genomes shed light on interconnected biogeochemical processes in an aquifer system.</title>
        <authorList>
            <person name="Anantharaman K."/>
            <person name="Brown C.T."/>
            <person name="Hug L.A."/>
            <person name="Sharon I."/>
            <person name="Castelle C.J."/>
            <person name="Probst A.J."/>
            <person name="Thomas B.C."/>
            <person name="Singh A."/>
            <person name="Wilkins M.J."/>
            <person name="Karaoz U."/>
            <person name="Brodie E.L."/>
            <person name="Williams K.H."/>
            <person name="Hubbard S.S."/>
            <person name="Banfield J.F."/>
        </authorList>
    </citation>
    <scope>NUCLEOTIDE SEQUENCE [LARGE SCALE GENOMIC DNA]</scope>
</reference>
<accession>A0A1F7FBC5</accession>